<reference evidence="1" key="1">
    <citation type="submission" date="2021-02" db="EMBL/GenBank/DDBJ databases">
        <authorList>
            <person name="Nowell W R."/>
        </authorList>
    </citation>
    <scope>NUCLEOTIDE SEQUENCE</scope>
</reference>
<evidence type="ECO:0000313" key="1">
    <source>
        <dbReference type="EMBL" id="CAF3797359.1"/>
    </source>
</evidence>
<dbReference type="Proteomes" id="UP000663865">
    <property type="component" value="Unassembled WGS sequence"/>
</dbReference>
<protein>
    <recommendedName>
        <fullName evidence="3">Transposase</fullName>
    </recommendedName>
</protein>
<accession>A0A819B7N4</accession>
<evidence type="ECO:0000313" key="2">
    <source>
        <dbReference type="Proteomes" id="UP000663865"/>
    </source>
</evidence>
<evidence type="ECO:0008006" key="3">
    <source>
        <dbReference type="Google" id="ProtNLM"/>
    </source>
</evidence>
<proteinExistence type="predicted"/>
<dbReference type="AlphaFoldDB" id="A0A819B7N4"/>
<dbReference type="EMBL" id="CAJNYV010006044">
    <property type="protein sequence ID" value="CAF3797359.1"/>
    <property type="molecule type" value="Genomic_DNA"/>
</dbReference>
<gene>
    <name evidence="1" type="ORF">KIK155_LOCUS32229</name>
</gene>
<sequence>MTNTNERFFNLLNILSFRAARLIVTFEQCMPACLVPRKTSFLMKERNEFARALIQQELGESYSSEQILHCRNIINANDISKIEMGVCIDLEDAINRFKLIHPTHPYIQDLNTLSLVPFRTQCNNFRDGIECGDQLRLDFHMTAFIIYPTSIRSCTMYSANCKKCQLSYRVSSIYCMNEQKIIVTPEAIEKKQYFHLSSGKLVYSRELLVSVSSDLVNGHISFNGAGTSLLSKVTRIHPEFDKKFDPAEFTRSLEAHWLYFELFNLIFMTSAEKKVVIPRALFSARNIVKGGGMINAKAQFLEEHLNWIYNLFSIFWSHHKLIPDCQCDSSACSRVLILDGHQKPRRTVCSFDNVTSLMNEDELGVCNRGCPYQPQKRKKDEKRKNKTSPYYCFYHQNLSESVSANVVEDRQRDQAWEDDLKLLEKDDLTHDYETCNVVRSQEDEELENKRKSMGFLASFLSCGIVIGFTESINHEGARKVTDHLLTMIKMGSKIPDAMIYDSACTLKLFWTKNYRNIHLKETAASKILFEMRIAVDRFHHKNHVHSMCKTITNPDCTTNGNYEAYQGINTGIAEQSFRYLSEFKLSLRRLAYPTSTIFSILLLHLWNCRRVQISPDCFGLAIKYIPDKIKPLFRTYCIFETAQLSSNKILTDSMDLTQDEEQNDEIVEMTLGVDHLEQLDYDCCVNLEEYAWDSDQE</sequence>
<comment type="caution">
    <text evidence="1">The sequence shown here is derived from an EMBL/GenBank/DDBJ whole genome shotgun (WGS) entry which is preliminary data.</text>
</comment>
<organism evidence="1 2">
    <name type="scientific">Rotaria socialis</name>
    <dbReference type="NCBI Taxonomy" id="392032"/>
    <lineage>
        <taxon>Eukaryota</taxon>
        <taxon>Metazoa</taxon>
        <taxon>Spiralia</taxon>
        <taxon>Gnathifera</taxon>
        <taxon>Rotifera</taxon>
        <taxon>Eurotatoria</taxon>
        <taxon>Bdelloidea</taxon>
        <taxon>Philodinida</taxon>
        <taxon>Philodinidae</taxon>
        <taxon>Rotaria</taxon>
    </lineage>
</organism>
<name>A0A819B7N4_9BILA</name>